<reference evidence="1 2" key="1">
    <citation type="journal article" date="2020" name="Cell">
        <title>Large-Scale Comparative Analyses of Tick Genomes Elucidate Their Genetic Diversity and Vector Capacities.</title>
        <authorList>
            <consortium name="Tick Genome and Microbiome Consortium (TIGMIC)"/>
            <person name="Jia N."/>
            <person name="Wang J."/>
            <person name="Shi W."/>
            <person name="Du L."/>
            <person name="Sun Y."/>
            <person name="Zhan W."/>
            <person name="Jiang J.F."/>
            <person name="Wang Q."/>
            <person name="Zhang B."/>
            <person name="Ji P."/>
            <person name="Bell-Sakyi L."/>
            <person name="Cui X.M."/>
            <person name="Yuan T.T."/>
            <person name="Jiang B.G."/>
            <person name="Yang W.F."/>
            <person name="Lam T.T."/>
            <person name="Chang Q.C."/>
            <person name="Ding S.J."/>
            <person name="Wang X.J."/>
            <person name="Zhu J.G."/>
            <person name="Ruan X.D."/>
            <person name="Zhao L."/>
            <person name="Wei J.T."/>
            <person name="Ye R.Z."/>
            <person name="Que T.C."/>
            <person name="Du C.H."/>
            <person name="Zhou Y.H."/>
            <person name="Cheng J.X."/>
            <person name="Dai P.F."/>
            <person name="Guo W.B."/>
            <person name="Han X.H."/>
            <person name="Huang E.J."/>
            <person name="Li L.F."/>
            <person name="Wei W."/>
            <person name="Gao Y.C."/>
            <person name="Liu J.Z."/>
            <person name="Shao H.Z."/>
            <person name="Wang X."/>
            <person name="Wang C.C."/>
            <person name="Yang T.C."/>
            <person name="Huo Q.B."/>
            <person name="Li W."/>
            <person name="Chen H.Y."/>
            <person name="Chen S.E."/>
            <person name="Zhou L.G."/>
            <person name="Ni X.B."/>
            <person name="Tian J.H."/>
            <person name="Sheng Y."/>
            <person name="Liu T."/>
            <person name="Pan Y.S."/>
            <person name="Xia L.Y."/>
            <person name="Li J."/>
            <person name="Zhao F."/>
            <person name="Cao W.C."/>
        </authorList>
    </citation>
    <scope>NUCLEOTIDE SEQUENCE [LARGE SCALE GENOMIC DNA]</scope>
    <source>
        <strain evidence="1">HaeL-2018</strain>
    </source>
</reference>
<accession>A0A9J6HCH0</accession>
<name>A0A9J6HCH0_HAELO</name>
<protein>
    <submittedName>
        <fullName evidence="1">Uncharacterized protein</fullName>
    </submittedName>
</protein>
<sequence>MAYENSEEQYHELYSLLQMSASQSVVEYFNENWHSIHAEWVMGLKWFHGNFFNSTNIRAESMNCKLKKLVEHFSSLEEFVNRSFAQELTAVPVLSGQQCCCLVGIFFALRDELNMPRFEQALCAERWFLDGYIRSYGSTGNVDHDEARAPTGCHSG</sequence>
<dbReference type="PANTHER" id="PTHR31569:SF4">
    <property type="entry name" value="SWIM-TYPE DOMAIN-CONTAINING PROTEIN"/>
    <property type="match status" value="1"/>
</dbReference>
<dbReference type="InterPro" id="IPR052579">
    <property type="entry name" value="Zinc_finger_SWIM"/>
</dbReference>
<evidence type="ECO:0000313" key="2">
    <source>
        <dbReference type="Proteomes" id="UP000821853"/>
    </source>
</evidence>
<dbReference type="AlphaFoldDB" id="A0A9J6HCH0"/>
<gene>
    <name evidence="1" type="ORF">HPB48_026509</name>
</gene>
<organism evidence="1 2">
    <name type="scientific">Haemaphysalis longicornis</name>
    <name type="common">Bush tick</name>
    <dbReference type="NCBI Taxonomy" id="44386"/>
    <lineage>
        <taxon>Eukaryota</taxon>
        <taxon>Metazoa</taxon>
        <taxon>Ecdysozoa</taxon>
        <taxon>Arthropoda</taxon>
        <taxon>Chelicerata</taxon>
        <taxon>Arachnida</taxon>
        <taxon>Acari</taxon>
        <taxon>Parasitiformes</taxon>
        <taxon>Ixodida</taxon>
        <taxon>Ixodoidea</taxon>
        <taxon>Ixodidae</taxon>
        <taxon>Haemaphysalinae</taxon>
        <taxon>Haemaphysalis</taxon>
    </lineage>
</organism>
<proteinExistence type="predicted"/>
<comment type="caution">
    <text evidence="1">The sequence shown here is derived from an EMBL/GenBank/DDBJ whole genome shotgun (WGS) entry which is preliminary data.</text>
</comment>
<dbReference type="Proteomes" id="UP000821853">
    <property type="component" value="Unassembled WGS sequence"/>
</dbReference>
<evidence type="ECO:0000313" key="1">
    <source>
        <dbReference type="EMBL" id="KAH9384501.1"/>
    </source>
</evidence>
<dbReference type="OrthoDB" id="6504931at2759"/>
<dbReference type="EMBL" id="JABSTR010002558">
    <property type="protein sequence ID" value="KAH9384501.1"/>
    <property type="molecule type" value="Genomic_DNA"/>
</dbReference>
<dbReference type="VEuPathDB" id="VectorBase:HLOH_060720"/>
<keyword evidence="2" id="KW-1185">Reference proteome</keyword>
<dbReference type="PANTHER" id="PTHR31569">
    <property type="entry name" value="SWIM-TYPE DOMAIN-CONTAINING PROTEIN"/>
    <property type="match status" value="1"/>
</dbReference>